<gene>
    <name evidence="2" type="ORF">ACE41H_14025</name>
</gene>
<dbReference type="RefSeq" id="WP_375355916.1">
    <property type="nucleotide sequence ID" value="NZ_JBHHMI010000011.1"/>
</dbReference>
<sequence>MEFQSEDKLRNKLNKDGDSLMEQKKMENGQDIEPEAEEWVAKTTPGNSGDQNSKK</sequence>
<keyword evidence="3" id="KW-1185">Reference proteome</keyword>
<dbReference type="Proteomes" id="UP001580346">
    <property type="component" value="Unassembled WGS sequence"/>
</dbReference>
<name>A0ABV5AV39_9BACL</name>
<dbReference type="EMBL" id="JBHHMI010000011">
    <property type="protein sequence ID" value="MFB5267882.1"/>
    <property type="molecule type" value="Genomic_DNA"/>
</dbReference>
<evidence type="ECO:0000313" key="2">
    <source>
        <dbReference type="EMBL" id="MFB5267882.1"/>
    </source>
</evidence>
<comment type="caution">
    <text evidence="2">The sequence shown here is derived from an EMBL/GenBank/DDBJ whole genome shotgun (WGS) entry which is preliminary data.</text>
</comment>
<proteinExistence type="predicted"/>
<reference evidence="2 3" key="1">
    <citation type="submission" date="2024-09" db="EMBL/GenBank/DDBJ databases">
        <title>Paenibacillus zeirhizospherea sp. nov., isolated from surface of the maize (Zea mays) roots in a horticulture field, Hungary.</title>
        <authorList>
            <person name="Marton D."/>
            <person name="Farkas M."/>
            <person name="Bedics A."/>
            <person name="Toth E."/>
            <person name="Tancsics A."/>
            <person name="Boka K."/>
            <person name="Maroti G."/>
            <person name="Kriszt B."/>
            <person name="Cserhati M."/>
        </authorList>
    </citation>
    <scope>NUCLEOTIDE SEQUENCE [LARGE SCALE GENOMIC DNA]</scope>
    <source>
        <strain evidence="2 3">KCTC 33519</strain>
    </source>
</reference>
<organism evidence="2 3">
    <name type="scientific">Paenibacillus enshidis</name>
    <dbReference type="NCBI Taxonomy" id="1458439"/>
    <lineage>
        <taxon>Bacteria</taxon>
        <taxon>Bacillati</taxon>
        <taxon>Bacillota</taxon>
        <taxon>Bacilli</taxon>
        <taxon>Bacillales</taxon>
        <taxon>Paenibacillaceae</taxon>
        <taxon>Paenibacillus</taxon>
    </lineage>
</organism>
<accession>A0ABV5AV39</accession>
<feature type="compositionally biased region" description="Polar residues" evidence="1">
    <location>
        <begin position="44"/>
        <end position="55"/>
    </location>
</feature>
<feature type="region of interest" description="Disordered" evidence="1">
    <location>
        <begin position="1"/>
        <end position="55"/>
    </location>
</feature>
<evidence type="ECO:0008006" key="4">
    <source>
        <dbReference type="Google" id="ProtNLM"/>
    </source>
</evidence>
<protein>
    <recommendedName>
        <fullName evidence="4">YfhD family protein</fullName>
    </recommendedName>
</protein>
<evidence type="ECO:0000313" key="3">
    <source>
        <dbReference type="Proteomes" id="UP001580346"/>
    </source>
</evidence>
<feature type="compositionally biased region" description="Basic and acidic residues" evidence="1">
    <location>
        <begin position="1"/>
        <end position="28"/>
    </location>
</feature>
<evidence type="ECO:0000256" key="1">
    <source>
        <dbReference type="SAM" id="MobiDB-lite"/>
    </source>
</evidence>